<dbReference type="FunFam" id="3.40.50.980:FF:000001">
    <property type="entry name" value="Non-ribosomal peptide synthetase"/>
    <property type="match status" value="2"/>
</dbReference>
<dbReference type="SUPFAM" id="SSF47336">
    <property type="entry name" value="ACP-like"/>
    <property type="match status" value="2"/>
</dbReference>
<comment type="similarity">
    <text evidence="2">Belongs to the ATP-dependent AMP-binding enzyme family.</text>
</comment>
<dbReference type="GO" id="GO:0003824">
    <property type="term" value="F:catalytic activity"/>
    <property type="evidence" value="ECO:0007669"/>
    <property type="project" value="InterPro"/>
</dbReference>
<dbReference type="SUPFAM" id="SSF53474">
    <property type="entry name" value="alpha/beta-Hydrolases"/>
    <property type="match status" value="1"/>
</dbReference>
<dbReference type="InterPro" id="IPR000873">
    <property type="entry name" value="AMP-dep_synth/lig_dom"/>
</dbReference>
<reference evidence="6 7" key="1">
    <citation type="submission" date="2017-01" db="EMBL/GenBank/DDBJ databases">
        <title>A new Hymenobacter.</title>
        <authorList>
            <person name="Liang Y."/>
            <person name="Feng F."/>
        </authorList>
    </citation>
    <scope>NUCLEOTIDE SEQUENCE [LARGE SCALE GENOMIC DNA]</scope>
    <source>
        <strain evidence="6">MIMBbqt21</strain>
    </source>
</reference>
<evidence type="ECO:0000256" key="2">
    <source>
        <dbReference type="ARBA" id="ARBA00006432"/>
    </source>
</evidence>
<dbReference type="OrthoDB" id="4317020at2"/>
<dbReference type="Pfam" id="PF13847">
    <property type="entry name" value="Methyltransf_31"/>
    <property type="match status" value="1"/>
</dbReference>
<dbReference type="FunFam" id="3.40.50.12780:FF:000012">
    <property type="entry name" value="Non-ribosomal peptide synthetase"/>
    <property type="match status" value="2"/>
</dbReference>
<dbReference type="NCBIfam" id="TIGR01733">
    <property type="entry name" value="AA-adenyl-dom"/>
    <property type="match status" value="2"/>
</dbReference>
<dbReference type="InterPro" id="IPR029063">
    <property type="entry name" value="SAM-dependent_MTases_sf"/>
</dbReference>
<proteinExistence type="inferred from homology"/>
<dbReference type="NCBIfam" id="NF003417">
    <property type="entry name" value="PRK04813.1"/>
    <property type="match status" value="3"/>
</dbReference>
<dbReference type="FunFam" id="3.30.300.30:FF:000010">
    <property type="entry name" value="Enterobactin synthetase component F"/>
    <property type="match status" value="1"/>
</dbReference>
<dbReference type="SUPFAM" id="SSF53335">
    <property type="entry name" value="S-adenosyl-L-methionine-dependent methyltransferases"/>
    <property type="match status" value="1"/>
</dbReference>
<dbReference type="Gene3D" id="3.30.559.10">
    <property type="entry name" value="Chloramphenicol acetyltransferase-like domain"/>
    <property type="match status" value="1"/>
</dbReference>
<dbReference type="Pfam" id="PF00975">
    <property type="entry name" value="Thioesterase"/>
    <property type="match status" value="1"/>
</dbReference>
<feature type="domain" description="Carrier" evidence="5">
    <location>
        <begin position="942"/>
        <end position="1017"/>
    </location>
</feature>
<dbReference type="GO" id="GO:0043041">
    <property type="term" value="P:amino acid activation for nonribosomal peptide biosynthetic process"/>
    <property type="evidence" value="ECO:0007669"/>
    <property type="project" value="TreeGrafter"/>
</dbReference>
<dbReference type="EMBL" id="MTSE01000005">
    <property type="protein sequence ID" value="OUJ73687.1"/>
    <property type="molecule type" value="Genomic_DNA"/>
</dbReference>
<dbReference type="PROSITE" id="PS50075">
    <property type="entry name" value="CARRIER"/>
    <property type="match status" value="2"/>
</dbReference>
<comment type="caution">
    <text evidence="6">The sequence shown here is derived from an EMBL/GenBank/DDBJ whole genome shotgun (WGS) entry which is preliminary data.</text>
</comment>
<dbReference type="Proteomes" id="UP000194873">
    <property type="component" value="Unassembled WGS sequence"/>
</dbReference>
<dbReference type="RefSeq" id="WP_086594292.1">
    <property type="nucleotide sequence ID" value="NZ_MTSE01000005.1"/>
</dbReference>
<name>A0A243WEX6_9BACT</name>
<dbReference type="Gene3D" id="3.40.50.1820">
    <property type="entry name" value="alpha/beta hydrolase"/>
    <property type="match status" value="1"/>
</dbReference>
<dbReference type="PROSITE" id="PS00012">
    <property type="entry name" value="PHOSPHOPANTETHEINE"/>
    <property type="match status" value="2"/>
</dbReference>
<dbReference type="PANTHER" id="PTHR45527">
    <property type="entry name" value="NONRIBOSOMAL PEPTIDE SYNTHETASE"/>
    <property type="match status" value="1"/>
</dbReference>
<dbReference type="Pfam" id="PF00668">
    <property type="entry name" value="Condensation"/>
    <property type="match status" value="1"/>
</dbReference>
<accession>A0A243WEX6</accession>
<dbReference type="PROSITE" id="PS00455">
    <property type="entry name" value="AMP_BINDING"/>
    <property type="match status" value="2"/>
</dbReference>
<dbReference type="SUPFAM" id="SSF56801">
    <property type="entry name" value="Acetyl-CoA synthetase-like"/>
    <property type="match status" value="2"/>
</dbReference>
<dbReference type="GO" id="GO:0005829">
    <property type="term" value="C:cytosol"/>
    <property type="evidence" value="ECO:0007669"/>
    <property type="project" value="TreeGrafter"/>
</dbReference>
<keyword evidence="3" id="KW-0596">Phosphopantetheine</keyword>
<dbReference type="FunFam" id="3.30.559.30:FF:000001">
    <property type="entry name" value="Non-ribosomal peptide synthetase"/>
    <property type="match status" value="1"/>
</dbReference>
<dbReference type="Gene3D" id="3.30.300.30">
    <property type="match status" value="3"/>
</dbReference>
<dbReference type="FunFam" id="2.30.38.10:FF:000001">
    <property type="entry name" value="Non-ribosomal peptide synthetase PvdI"/>
    <property type="match status" value="2"/>
</dbReference>
<evidence type="ECO:0000259" key="5">
    <source>
        <dbReference type="PROSITE" id="PS50075"/>
    </source>
</evidence>
<feature type="domain" description="Carrier" evidence="5">
    <location>
        <begin position="2001"/>
        <end position="2075"/>
    </location>
</feature>
<dbReference type="CDD" id="cd02440">
    <property type="entry name" value="AdoMet_MTases"/>
    <property type="match status" value="1"/>
</dbReference>
<dbReference type="InterPro" id="IPR020845">
    <property type="entry name" value="AMP-binding_CS"/>
</dbReference>
<dbReference type="Gene3D" id="3.40.50.980">
    <property type="match status" value="4"/>
</dbReference>
<dbReference type="Gene3D" id="3.30.559.30">
    <property type="entry name" value="Nonribosomal peptide synthetase, condensation domain"/>
    <property type="match status" value="1"/>
</dbReference>
<organism evidence="6 7">
    <name type="scientific">Hymenobacter crusticola</name>
    <dbReference type="NCBI Taxonomy" id="1770526"/>
    <lineage>
        <taxon>Bacteria</taxon>
        <taxon>Pseudomonadati</taxon>
        <taxon>Bacteroidota</taxon>
        <taxon>Cytophagia</taxon>
        <taxon>Cytophagales</taxon>
        <taxon>Hymenobacteraceae</taxon>
        <taxon>Hymenobacter</taxon>
    </lineage>
</organism>
<dbReference type="InterPro" id="IPR006162">
    <property type="entry name" value="Ppantetheine_attach_site"/>
</dbReference>
<dbReference type="Pfam" id="PF00501">
    <property type="entry name" value="AMP-binding"/>
    <property type="match status" value="2"/>
</dbReference>
<keyword evidence="4" id="KW-0597">Phosphoprotein</keyword>
<dbReference type="InterPro" id="IPR001242">
    <property type="entry name" value="Condensation_dom"/>
</dbReference>
<dbReference type="Gene3D" id="1.10.1200.10">
    <property type="entry name" value="ACP-like"/>
    <property type="match status" value="2"/>
</dbReference>
<dbReference type="InterPro" id="IPR023213">
    <property type="entry name" value="CAT-like_dom_sf"/>
</dbReference>
<evidence type="ECO:0000313" key="7">
    <source>
        <dbReference type="Proteomes" id="UP000194873"/>
    </source>
</evidence>
<sequence length="2341" mass="260338">MLPQPTSHALPAKLYSFPSSQSIVGLFEQQVTRTPHAAALRFQFETLSYQQLNDQANQLASYLRQTGLAPHTLVPICFDRSVQLIVSLLAVLKAGAAYVPLDPSYPLERLRYMLHDTAAPLVLTTEALKSKLLPAATPGLALLALDGPDASVIAQQPTSNLPLLSTAHDLAYVIYTSGSTGTPKGVLVEHRNVVSLVREAGYVTLTPNDILLSTGSPSFDATTFEYWGMLLNGGQLVLAPENLLLNNDLLKEEIRVRGVGKMWFTSSWFNQLVDSDPSLFNGLDTILVGGEKLSEPHIQKIKEAYPALNVVNGYGPTENTTFSLTYSMSGVEVPSPIPIGQPLTNRTAYVLDEHLQPVPAGETGELYVGGAGVARGYLNQPELTAERFLPDPFSEDEGAQLYKTGDLARVLPDGNVEYLGRLDDQVKVRGYRIELGEVENALNALEPVSNSCVVVRQDAHAVKRLVSYYVPDWQVVKVKERELYHRQVASWKELYETEYAKTEDEATVDQEFNIIGWNDSFTGSPIPAEQMQKWLQDIVGVILSGKPEHVLEIGCGTGLIYYQLAGKVQKYIGTDFSRSCVNQITQHIGKGQRDYGPTELQVCAAHELALRPGEQVDTILLNSIIQYFPGEDYLSEVIAKSISLLNGKGRIILGDVRDNRLLPLFKGRLHAQKAPATESIREFKWLVEQEVLKEEELCFAPEYFYRLQALYPQITHVEIQWKQGDYINELTLYRYTVILHVGDEPEVLKPEWQNWTNLPGHLTISEQLQQGVPVIALQDVPNPRLWRERRLSQLLHEYPENTLGDVLPSLDTEDAESIAVAQLLDEAQAAGYHVRRLLDEDPLKMNVVLEKAFSDRFVASVYSNKDYRLSTHTTNISLFNDISALLQKDIRTLLLRRLPEYMVPAEFIPLGYLPLTSNGKVDRRFLTQREDRGVINKFNYQAPRNELEQKLATIWQELLVLDKIGIYDNFFELGGHSLLATRVVSAVRKQLAVELVIKDLFVHPTVADLSEYLQAYNKDLVLPPIVAQSRPGRIPLSFSQERLWFIDQLEGSVQYHVPIVLRLRGKLDQGALSAALFGILQRHEVLRTVLREQDGQAYQQVLPHDDWQLTRLDGCVYQADPEAVQLQVQQCISKPFDLANDPMLRAALIGLANPEEHLLVITMHHIASDGWSLSVFFRELVALYEAQVAGQVAPFAPLPVQYADFALWQRQNLNATRLEKPLTYWKEKLADVAQLQLPTDFPRPAVQSTKGASAAFRLEQDLVTKLQVLSQQQGVTLFMTLLSTFKSLLYRYSGQQDICVGSAIAGRQQHEIEGLIGFFVNTLALRSQVKGEASFTELLQQVKTTTLEAYEHQQAPFEKVVDLVVSERDLSRSPLFQVMFVLQNTPDVPDLSLGAVQVTREGYEHATAQFDFTFTLTEDALGLQGFVEYSTDLYQAATVTRMVGHFLALLHSVVQQPHLSIATLPMLTATEEHELLNVFNTPPVMPTPSQSIVALFEAQVASTPHALAIAFEQQQITYQELNTRANQLAHYLRGQGVRAETLVPLCLERSVELLVGILGILKAGGAYVPLDASYPSERLQYMIQDTGAQLALSSRATTVALRSAAPALAVLEVDGEVASTIAQEPTTNPPAVATAQHLAYVIYTSGSTGRPKGVLVEHGNVVSLVQDVDYVALSSNDIVLSTGSPSFDATTFEYWSMLLNGGQLVLCAEDRLLNSTLLQEEIQSRGVTKMWFTASWFNQLVDVNPQVFAELDTVLVGGEKLSELHVRQLQERYPSLRIINGYGPTENTTFSLTHPITSADLSAPVALPIGRPLSNRTAYVLDERQQLAPVGVAGEVYVGGAGVARAYLNQPALTTEKFVPPPFAAAEGTRLYRTGDLGRWRADGSLEYLGRLDEQVKLRGFRIELGEIEAVLQQSGLVKQAVVMVRADQGSPKRLVGYVVPEATFERDQVTAYLRSKLPDYMVPTLWVELAALPLTTNGKVNKPALPVPNASKLATEAYEAPTTQAEQTLVRIWQEVLRKDTIGIHDNFFELGGDSIITIQIVSRLRQAGYSTQPRDLFVHQTVAKLAEVVAARLEASLLEEPLTDQPASIDKDVNPLVALQKDGSKPPFFAIPGFLLYRHVVAHIGPDQPFYGLELPFYERIDELPPNERVGELAQHFIREMKQVQPQGPYFLGAFCGYYPIIFEVAHTLLAQGDEVPVLALFEAYPSNALLSKKSATYLRQRMGIYYEELRKKTLAETVKYLADEAAIKLNFIQRKIAGEKREGYNLKAYPGKVVLFRSSVLTPGLIDDPQGGWAQHVTGEIEVLTVTGDHISIFKEPGAVELAEKLTHTLEKVRVQSV</sequence>
<dbReference type="Gene3D" id="2.30.38.10">
    <property type="entry name" value="Luciferase, Domain 3"/>
    <property type="match status" value="2"/>
</dbReference>
<evidence type="ECO:0000313" key="6">
    <source>
        <dbReference type="EMBL" id="OUJ73687.1"/>
    </source>
</evidence>
<dbReference type="InterPro" id="IPR001031">
    <property type="entry name" value="Thioesterase"/>
</dbReference>
<dbReference type="SMART" id="SM00823">
    <property type="entry name" value="PKS_PP"/>
    <property type="match status" value="2"/>
</dbReference>
<dbReference type="InterPro" id="IPR010071">
    <property type="entry name" value="AA_adenyl_dom"/>
</dbReference>
<protein>
    <recommendedName>
        <fullName evidence="5">Carrier domain-containing protein</fullName>
    </recommendedName>
</protein>
<dbReference type="CDD" id="cd12117">
    <property type="entry name" value="A_NRPS_Srf_like"/>
    <property type="match status" value="2"/>
</dbReference>
<dbReference type="GO" id="GO:0044550">
    <property type="term" value="P:secondary metabolite biosynthetic process"/>
    <property type="evidence" value="ECO:0007669"/>
    <property type="project" value="UniProtKB-ARBA"/>
</dbReference>
<dbReference type="Pfam" id="PF13193">
    <property type="entry name" value="AMP-binding_C"/>
    <property type="match status" value="1"/>
</dbReference>
<dbReference type="CDD" id="cd19531">
    <property type="entry name" value="LCL_NRPS-like"/>
    <property type="match status" value="1"/>
</dbReference>
<dbReference type="PANTHER" id="PTHR45527:SF1">
    <property type="entry name" value="FATTY ACID SYNTHASE"/>
    <property type="match status" value="1"/>
</dbReference>
<comment type="cofactor">
    <cofactor evidence="1">
        <name>pantetheine 4'-phosphate</name>
        <dbReference type="ChEBI" id="CHEBI:47942"/>
    </cofactor>
</comment>
<dbReference type="InterPro" id="IPR020806">
    <property type="entry name" value="PKS_PP-bd"/>
</dbReference>
<evidence type="ECO:0000256" key="4">
    <source>
        <dbReference type="ARBA" id="ARBA00022553"/>
    </source>
</evidence>
<dbReference type="GO" id="GO:0031177">
    <property type="term" value="F:phosphopantetheine binding"/>
    <property type="evidence" value="ECO:0007669"/>
    <property type="project" value="InterPro"/>
</dbReference>
<dbReference type="Gene3D" id="3.40.50.150">
    <property type="entry name" value="Vaccinia Virus protein VP39"/>
    <property type="match status" value="1"/>
</dbReference>
<dbReference type="InterPro" id="IPR009081">
    <property type="entry name" value="PP-bd_ACP"/>
</dbReference>
<evidence type="ECO:0000256" key="1">
    <source>
        <dbReference type="ARBA" id="ARBA00001957"/>
    </source>
</evidence>
<gene>
    <name evidence="6" type="ORF">BXP70_11905</name>
</gene>
<dbReference type="Pfam" id="PF00550">
    <property type="entry name" value="PP-binding"/>
    <property type="match status" value="2"/>
</dbReference>
<dbReference type="InterPro" id="IPR025714">
    <property type="entry name" value="Methyltranfer_dom"/>
</dbReference>
<keyword evidence="7" id="KW-1185">Reference proteome</keyword>
<dbReference type="InterPro" id="IPR025110">
    <property type="entry name" value="AMP-bd_C"/>
</dbReference>
<dbReference type="InterPro" id="IPR045851">
    <property type="entry name" value="AMP-bd_C_sf"/>
</dbReference>
<evidence type="ECO:0000256" key="3">
    <source>
        <dbReference type="ARBA" id="ARBA00022450"/>
    </source>
</evidence>
<dbReference type="InterPro" id="IPR029058">
    <property type="entry name" value="AB_hydrolase_fold"/>
</dbReference>
<dbReference type="SUPFAM" id="SSF52777">
    <property type="entry name" value="CoA-dependent acyltransferases"/>
    <property type="match status" value="2"/>
</dbReference>
<dbReference type="InterPro" id="IPR036736">
    <property type="entry name" value="ACP-like_sf"/>
</dbReference>
<dbReference type="FunFam" id="1.10.1200.10:FF:000005">
    <property type="entry name" value="Nonribosomal peptide synthetase 1"/>
    <property type="match status" value="2"/>
</dbReference>